<dbReference type="RefSeq" id="WP_210114034.1">
    <property type="nucleotide sequence ID" value="NZ_BAAADX010000020.1"/>
</dbReference>
<organism evidence="1 2">
    <name type="scientific">Halorubrum trapanicum</name>
    <dbReference type="NCBI Taxonomy" id="29284"/>
    <lineage>
        <taxon>Archaea</taxon>
        <taxon>Methanobacteriati</taxon>
        <taxon>Methanobacteriota</taxon>
        <taxon>Stenosarchaea group</taxon>
        <taxon>Halobacteria</taxon>
        <taxon>Halobacteriales</taxon>
        <taxon>Haloferacaceae</taxon>
        <taxon>Halorubrum</taxon>
    </lineage>
</organism>
<name>A0A8J7RAH8_9EURY</name>
<accession>A0A8J7RAH8</accession>
<dbReference type="AlphaFoldDB" id="A0A8J7RAH8"/>
<gene>
    <name evidence="1" type="ORF">J2744_003064</name>
</gene>
<dbReference type="InterPro" id="IPR046938">
    <property type="entry name" value="DNA_clamp_sf"/>
</dbReference>
<proteinExistence type="predicted"/>
<keyword evidence="2" id="KW-1185">Reference proteome</keyword>
<reference evidence="1 2" key="1">
    <citation type="submission" date="2021-03" db="EMBL/GenBank/DDBJ databases">
        <title>Genomic Encyclopedia of Type Strains, Phase IV (KMG-IV): sequencing the most valuable type-strain genomes for metagenomic binning, comparative biology and taxonomic classification.</title>
        <authorList>
            <person name="Goeker M."/>
        </authorList>
    </citation>
    <scope>NUCLEOTIDE SEQUENCE [LARGE SCALE GENOMIC DNA]</scope>
    <source>
        <strain evidence="1 2">DSM 12287</strain>
    </source>
</reference>
<dbReference type="OrthoDB" id="377563at2157"/>
<evidence type="ECO:0000313" key="2">
    <source>
        <dbReference type="Proteomes" id="UP000770586"/>
    </source>
</evidence>
<protein>
    <recommendedName>
        <fullName evidence="3">DNA polymerase sliding clamp</fullName>
    </recommendedName>
</protein>
<comment type="caution">
    <text evidence="1">The sequence shown here is derived from an EMBL/GenBank/DDBJ whole genome shotgun (WGS) entry which is preliminary data.</text>
</comment>
<dbReference type="Gene3D" id="3.70.10.10">
    <property type="match status" value="1"/>
</dbReference>
<evidence type="ECO:0000313" key="1">
    <source>
        <dbReference type="EMBL" id="MBP1903359.1"/>
    </source>
</evidence>
<dbReference type="EMBL" id="JAGGKE010000022">
    <property type="protein sequence ID" value="MBP1903359.1"/>
    <property type="molecule type" value="Genomic_DNA"/>
</dbReference>
<dbReference type="SUPFAM" id="SSF55979">
    <property type="entry name" value="DNA clamp"/>
    <property type="match status" value="1"/>
</dbReference>
<sequence>MWSWLPTQASTDVSLRVTLDRDRLADLLAPVAAVGDEAVLRVTPDALTVRAADDGHTRSVTATIDADACSQYAVTPGRLAVDLSALRAAIAADATISAETDPVTLAYATDDPALTVSLPTVTHEQPVDPTPEGKVPQLSEWPGGATLHHRAEPLTEVCDYFAAIAEVVAVEYDGSRNAFRIERVAAHSADDAPRRTGTYERTADELPGETVAATVRATFDSALLRDLVAATPGDARLRLDIADAHPLRLGWTSTHPDQRGDTPVEVTALLAPRQMPARDDTDTE</sequence>
<dbReference type="Proteomes" id="UP000770586">
    <property type="component" value="Unassembled WGS sequence"/>
</dbReference>
<evidence type="ECO:0008006" key="3">
    <source>
        <dbReference type="Google" id="ProtNLM"/>
    </source>
</evidence>